<gene>
    <name evidence="2" type="ORF">HQR01_10570</name>
</gene>
<dbReference type="KEGG" id="emv:HQR01_10570"/>
<name>A0A7D4BW66_9SPHN</name>
<organism evidence="2 3">
    <name type="scientific">Erythrobacter mangrovi</name>
    <dbReference type="NCBI Taxonomy" id="2739433"/>
    <lineage>
        <taxon>Bacteria</taxon>
        <taxon>Pseudomonadati</taxon>
        <taxon>Pseudomonadota</taxon>
        <taxon>Alphaproteobacteria</taxon>
        <taxon>Sphingomonadales</taxon>
        <taxon>Erythrobacteraceae</taxon>
        <taxon>Erythrobacter/Porphyrobacter group</taxon>
        <taxon>Erythrobacter</taxon>
    </lineage>
</organism>
<accession>A0A7D4BW66</accession>
<dbReference type="AlphaFoldDB" id="A0A7D4BW66"/>
<proteinExistence type="predicted"/>
<sequence length="252" mass="28571">MDDNSSSPPSPHTTLPAFAPVPRQKDRSNGWKAETQLAFIEALADTGSVTAACQMVQRSTHGAYHLRRQPGAEEFAAAWEAALDLGVKRIEDTAMDRALNGVEVPVYSYGKLVGTRRVHNDRLLMFMLRNRAPARFAEGRAKGMNAIGKMEVERLKKQWRAEWEAERRRVSPAEIRASIDRKVEEFRQRIEWNQSPRTRAAWEEYCRLRDEDAASGYSARNDPEHPMYREREPGVDGERTAPKLPASDGAHD</sequence>
<evidence type="ECO:0000256" key="1">
    <source>
        <dbReference type="SAM" id="MobiDB-lite"/>
    </source>
</evidence>
<dbReference type="Proteomes" id="UP000504693">
    <property type="component" value="Chromosome"/>
</dbReference>
<evidence type="ECO:0000313" key="3">
    <source>
        <dbReference type="Proteomes" id="UP000504693"/>
    </source>
</evidence>
<dbReference type="RefSeq" id="WP_173214835.1">
    <property type="nucleotide sequence ID" value="NZ_CP053921.1"/>
</dbReference>
<protein>
    <submittedName>
        <fullName evidence="2">Uncharacterized protein</fullName>
    </submittedName>
</protein>
<keyword evidence="3" id="KW-1185">Reference proteome</keyword>
<feature type="compositionally biased region" description="Basic and acidic residues" evidence="1">
    <location>
        <begin position="221"/>
        <end position="241"/>
    </location>
</feature>
<dbReference type="EMBL" id="CP053921">
    <property type="protein sequence ID" value="QKG71767.1"/>
    <property type="molecule type" value="Genomic_DNA"/>
</dbReference>
<reference evidence="2 3" key="1">
    <citation type="submission" date="2020-05" db="EMBL/GenBank/DDBJ databases">
        <title>Erythrobacter mangrovi sp. nov., isolated from rhizosphere soil of mangrove plant (Kandelia candel).</title>
        <authorList>
            <person name="Ye Y.H."/>
        </authorList>
    </citation>
    <scope>NUCLEOTIDE SEQUENCE [LARGE SCALE GENOMIC DNA]</scope>
    <source>
        <strain evidence="2 3">EB310</strain>
    </source>
</reference>
<feature type="region of interest" description="Disordered" evidence="1">
    <location>
        <begin position="1"/>
        <end position="30"/>
    </location>
</feature>
<evidence type="ECO:0000313" key="2">
    <source>
        <dbReference type="EMBL" id="QKG71767.1"/>
    </source>
</evidence>
<feature type="region of interest" description="Disordered" evidence="1">
    <location>
        <begin position="213"/>
        <end position="252"/>
    </location>
</feature>